<evidence type="ECO:0000256" key="2">
    <source>
        <dbReference type="ARBA" id="ARBA00003616"/>
    </source>
</evidence>
<feature type="binding site" evidence="15">
    <location>
        <position position="276"/>
    </location>
    <ligand>
        <name>FMN</name>
        <dbReference type="ChEBI" id="CHEBI:58210"/>
    </ligand>
</feature>
<reference evidence="18" key="1">
    <citation type="journal article" date="2019" name="Int. J. Syst. Evol. Microbiol.">
        <title>The Global Catalogue of Microorganisms (GCM) 10K type strain sequencing project: providing services to taxonomists for standard genome sequencing and annotation.</title>
        <authorList>
            <consortium name="The Broad Institute Genomics Platform"/>
            <consortium name="The Broad Institute Genome Sequencing Center for Infectious Disease"/>
            <person name="Wu L."/>
            <person name="Ma J."/>
        </authorList>
    </citation>
    <scope>NUCLEOTIDE SEQUENCE [LARGE SCALE GENOMIC DNA]</scope>
    <source>
        <strain evidence="18">KCTC 3950</strain>
    </source>
</reference>
<dbReference type="InterPro" id="IPR013785">
    <property type="entry name" value="Aldolase_TIM"/>
</dbReference>
<comment type="pathway">
    <text evidence="4">Pyrimidine metabolism; UMP biosynthesis via de novo pathway; orotate from (S)-dihydroorotate (NAD(+) route): step 1/1.</text>
</comment>
<dbReference type="NCBIfam" id="TIGR01036">
    <property type="entry name" value="pyrD_sub2"/>
    <property type="match status" value="1"/>
</dbReference>
<dbReference type="NCBIfam" id="NF003645">
    <property type="entry name" value="PRK05286.1-2"/>
    <property type="match status" value="1"/>
</dbReference>
<comment type="catalytic activity">
    <reaction evidence="13 15">
        <text>(S)-dihydroorotate + a quinone = orotate + a quinol</text>
        <dbReference type="Rhea" id="RHEA:30187"/>
        <dbReference type="ChEBI" id="CHEBI:24646"/>
        <dbReference type="ChEBI" id="CHEBI:30839"/>
        <dbReference type="ChEBI" id="CHEBI:30864"/>
        <dbReference type="ChEBI" id="CHEBI:132124"/>
        <dbReference type="EC" id="1.3.5.2"/>
    </reaction>
</comment>
<dbReference type="EMBL" id="JBHUME010000008">
    <property type="protein sequence ID" value="MFD2613228.1"/>
    <property type="molecule type" value="Genomic_DNA"/>
</dbReference>
<keyword evidence="8 15" id="KW-0285">Flavoprotein</keyword>
<evidence type="ECO:0000256" key="15">
    <source>
        <dbReference type="HAMAP-Rule" id="MF_00225"/>
    </source>
</evidence>
<evidence type="ECO:0000256" key="9">
    <source>
        <dbReference type="ARBA" id="ARBA00022643"/>
    </source>
</evidence>
<evidence type="ECO:0000256" key="7">
    <source>
        <dbReference type="ARBA" id="ARBA00011669"/>
    </source>
</evidence>
<evidence type="ECO:0000259" key="16">
    <source>
        <dbReference type="Pfam" id="PF01180"/>
    </source>
</evidence>
<feature type="binding site" evidence="15">
    <location>
        <position position="185"/>
    </location>
    <ligand>
        <name>substrate</name>
    </ligand>
</feature>
<feature type="domain" description="Dihydroorotate dehydrogenase catalytic" evidence="16">
    <location>
        <begin position="52"/>
        <end position="348"/>
    </location>
</feature>
<evidence type="ECO:0000256" key="3">
    <source>
        <dbReference type="ARBA" id="ARBA00004370"/>
    </source>
</evidence>
<evidence type="ECO:0000313" key="17">
    <source>
        <dbReference type="EMBL" id="MFD2613228.1"/>
    </source>
</evidence>
<dbReference type="EC" id="1.3.5.2" evidence="15"/>
<feature type="binding site" evidence="15">
    <location>
        <position position="147"/>
    </location>
    <ligand>
        <name>FMN</name>
        <dbReference type="ChEBI" id="CHEBI:58210"/>
    </ligand>
</feature>
<dbReference type="Gene3D" id="3.20.20.70">
    <property type="entry name" value="Aldolase class I"/>
    <property type="match status" value="1"/>
</dbReference>
<evidence type="ECO:0000256" key="4">
    <source>
        <dbReference type="ARBA" id="ARBA00004715"/>
    </source>
</evidence>
<accession>A0ABW5PF71</accession>
<comment type="subunit">
    <text evidence="15">Monomer.</text>
</comment>
<evidence type="ECO:0000256" key="1">
    <source>
        <dbReference type="ARBA" id="ARBA00003125"/>
    </source>
</evidence>
<feature type="binding site" evidence="15">
    <location>
        <begin position="326"/>
        <end position="327"/>
    </location>
    <ligand>
        <name>FMN</name>
        <dbReference type="ChEBI" id="CHEBI:58210"/>
    </ligand>
</feature>
<dbReference type="InterPro" id="IPR005720">
    <property type="entry name" value="Dihydroorotate_DH_cat"/>
</dbReference>
<evidence type="ECO:0000313" key="18">
    <source>
        <dbReference type="Proteomes" id="UP001597541"/>
    </source>
</evidence>
<evidence type="ECO:0000256" key="6">
    <source>
        <dbReference type="ARBA" id="ARBA00005359"/>
    </source>
</evidence>
<feature type="binding site" evidence="15">
    <location>
        <begin position="255"/>
        <end position="256"/>
    </location>
    <ligand>
        <name>substrate</name>
    </ligand>
</feature>
<evidence type="ECO:0000256" key="5">
    <source>
        <dbReference type="ARBA" id="ARBA00005161"/>
    </source>
</evidence>
<comment type="caution">
    <text evidence="17">The sequence shown here is derived from an EMBL/GenBank/DDBJ whole genome shotgun (WGS) entry which is preliminary data.</text>
</comment>
<proteinExistence type="inferred from homology"/>
<evidence type="ECO:0000256" key="11">
    <source>
        <dbReference type="ARBA" id="ARBA00023002"/>
    </source>
</evidence>
<dbReference type="CDD" id="cd04738">
    <property type="entry name" value="DHOD_2_like"/>
    <property type="match status" value="1"/>
</dbReference>
<dbReference type="PANTHER" id="PTHR48109:SF4">
    <property type="entry name" value="DIHYDROOROTATE DEHYDROGENASE (QUINONE), MITOCHONDRIAL"/>
    <property type="match status" value="1"/>
</dbReference>
<dbReference type="Pfam" id="PF01180">
    <property type="entry name" value="DHO_dh"/>
    <property type="match status" value="1"/>
</dbReference>
<feature type="binding site" evidence="15">
    <location>
        <position position="73"/>
    </location>
    <ligand>
        <name>substrate</name>
    </ligand>
</feature>
<feature type="binding site" evidence="15">
    <location>
        <position position="180"/>
    </location>
    <ligand>
        <name>FMN</name>
        <dbReference type="ChEBI" id="CHEBI:58210"/>
    </ligand>
</feature>
<feature type="binding site" evidence="15">
    <location>
        <begin position="118"/>
        <end position="122"/>
    </location>
    <ligand>
        <name>substrate</name>
    </ligand>
</feature>
<evidence type="ECO:0000256" key="8">
    <source>
        <dbReference type="ARBA" id="ARBA00022630"/>
    </source>
</evidence>
<dbReference type="RefSeq" id="WP_377603231.1">
    <property type="nucleotide sequence ID" value="NZ_JBHUME010000008.1"/>
</dbReference>
<dbReference type="GO" id="GO:0106430">
    <property type="term" value="F:dihydroorotate dehydrogenase (quinone) activity"/>
    <property type="evidence" value="ECO:0007669"/>
    <property type="project" value="UniProtKB-EC"/>
</dbReference>
<sequence length="363" mass="39554">MLYTNVAKPVLFRMDPEKAHHLIVNGMRRTAGWPGMLPLLESMYGVKETPELSMDLWGLHFPNVIGLAAGLDKNGEAVPGFSSIGFGFAEVGTITPVAQAGNEKPRLFRLPEDEGLINRMGFNNVGAETMALHLQKVSKRSIPIAVNIGKNKNTPNEEAESDYRKCIRALYRHGDFFVVNISSPNTPDLRSLQHGQELKSLLAAVTDEMLIQHATAGGKVKPVLVKIAPDLNDHELEMITDTISKSGVSGIIATNTTLDREGLKHRHAKEAGGLSGRPLFEKSTAMVKKIYKQTGGKLPIIGSGGIFNAQDAYDKIKAGASMIEIYTALIYKGPGINREIHAGLRELLRRDGFKHISEAVGTE</sequence>
<organism evidence="17 18">
    <name type="scientific">Paenibacillus gansuensis</name>
    <dbReference type="NCBI Taxonomy" id="306542"/>
    <lineage>
        <taxon>Bacteria</taxon>
        <taxon>Bacillati</taxon>
        <taxon>Bacillota</taxon>
        <taxon>Bacilli</taxon>
        <taxon>Bacillales</taxon>
        <taxon>Paenibacillaceae</taxon>
        <taxon>Paenibacillus</taxon>
    </lineage>
</organism>
<comment type="subunit">
    <text evidence="7">Heterotetramer of 2 PyrK and 2 PyrD type B subunits.</text>
</comment>
<comment type="cofactor">
    <cofactor evidence="15">
        <name>FMN</name>
        <dbReference type="ChEBI" id="CHEBI:58210"/>
    </cofactor>
    <text evidence="15">Binds 1 FMN per subunit.</text>
</comment>
<feature type="binding site" evidence="15">
    <location>
        <position position="226"/>
    </location>
    <ligand>
        <name>FMN</name>
        <dbReference type="ChEBI" id="CHEBI:58210"/>
    </ligand>
</feature>
<evidence type="ECO:0000256" key="14">
    <source>
        <dbReference type="ARBA" id="ARBA00048996"/>
    </source>
</evidence>
<feature type="binding site" evidence="15">
    <location>
        <position position="305"/>
    </location>
    <ligand>
        <name>FMN</name>
        <dbReference type="ChEBI" id="CHEBI:58210"/>
    </ligand>
</feature>
<dbReference type="PROSITE" id="PS00911">
    <property type="entry name" value="DHODEHASE_1"/>
    <property type="match status" value="1"/>
</dbReference>
<gene>
    <name evidence="15" type="primary">pyrD</name>
    <name evidence="17" type="ORF">ACFSUF_12425</name>
</gene>
<evidence type="ECO:0000256" key="12">
    <source>
        <dbReference type="ARBA" id="ARBA00023136"/>
    </source>
</evidence>
<dbReference type="Proteomes" id="UP001597541">
    <property type="component" value="Unassembled WGS sequence"/>
</dbReference>
<dbReference type="PANTHER" id="PTHR48109">
    <property type="entry name" value="DIHYDROOROTATE DEHYDROGENASE (QUINONE), MITOCHONDRIAL-RELATED"/>
    <property type="match status" value="1"/>
</dbReference>
<dbReference type="SUPFAM" id="SSF51395">
    <property type="entry name" value="FMN-linked oxidoreductases"/>
    <property type="match status" value="1"/>
</dbReference>
<dbReference type="NCBIfam" id="NF003652">
    <property type="entry name" value="PRK05286.2-5"/>
    <property type="match status" value="1"/>
</dbReference>
<keyword evidence="12 15" id="KW-0472">Membrane</keyword>
<feature type="active site" description="Nucleophile" evidence="15">
    <location>
        <position position="183"/>
    </location>
</feature>
<feature type="binding site" evidence="15">
    <location>
        <position position="254"/>
    </location>
    <ligand>
        <name>FMN</name>
        <dbReference type="ChEBI" id="CHEBI:58210"/>
    </ligand>
</feature>
<evidence type="ECO:0000256" key="10">
    <source>
        <dbReference type="ARBA" id="ARBA00022975"/>
    </source>
</evidence>
<feature type="binding site" evidence="15">
    <location>
        <position position="93"/>
    </location>
    <ligand>
        <name>FMN</name>
        <dbReference type="ChEBI" id="CHEBI:58210"/>
    </ligand>
</feature>
<comment type="function">
    <text evidence="1 15">Catalyzes the conversion of dihydroorotate to orotate with quinone as electron acceptor.</text>
</comment>
<feature type="binding site" evidence="15">
    <location>
        <begin position="69"/>
        <end position="73"/>
    </location>
    <ligand>
        <name>FMN</name>
        <dbReference type="ChEBI" id="CHEBI:58210"/>
    </ligand>
</feature>
<name>A0ABW5PF71_9BACL</name>
<evidence type="ECO:0000256" key="13">
    <source>
        <dbReference type="ARBA" id="ARBA00048639"/>
    </source>
</evidence>
<protein>
    <recommendedName>
        <fullName evidence="15">Dihydroorotate dehydrogenase (quinone)</fullName>
        <ecNumber evidence="15">1.3.5.2</ecNumber>
    </recommendedName>
    <alternativeName>
        <fullName evidence="15">DHOdehase</fullName>
        <shortName evidence="15">DHOD</shortName>
        <shortName evidence="15">DHODase</shortName>
    </alternativeName>
    <alternativeName>
        <fullName evidence="15">Dihydroorotate oxidase</fullName>
    </alternativeName>
</protein>
<dbReference type="InterPro" id="IPR050074">
    <property type="entry name" value="DHO_dehydrogenase"/>
</dbReference>
<keyword evidence="15" id="KW-1003">Cell membrane</keyword>
<comment type="function">
    <text evidence="2">Catalyzes the conversion of dihydroorotate to orotate with NAD(+) as electron acceptor.</text>
</comment>
<dbReference type="HAMAP" id="MF_00225">
    <property type="entry name" value="DHO_dh_type2"/>
    <property type="match status" value="1"/>
</dbReference>
<keyword evidence="11 15" id="KW-0560">Oxidoreductase</keyword>
<comment type="similarity">
    <text evidence="6 15">Belongs to the dihydroorotate dehydrogenase family. Type 2 subfamily.</text>
</comment>
<dbReference type="InterPro" id="IPR001295">
    <property type="entry name" value="Dihydroorotate_DH_CS"/>
</dbReference>
<keyword evidence="10 15" id="KW-0665">Pyrimidine biosynthesis</keyword>
<keyword evidence="9 15" id="KW-0288">FMN</keyword>
<feature type="binding site" evidence="15">
    <location>
        <position position="180"/>
    </location>
    <ligand>
        <name>substrate</name>
    </ligand>
</feature>
<dbReference type="InterPro" id="IPR005719">
    <property type="entry name" value="Dihydroorotate_DH_2"/>
</dbReference>
<dbReference type="PROSITE" id="PS00912">
    <property type="entry name" value="DHODEHASE_2"/>
    <property type="match status" value="1"/>
</dbReference>
<comment type="catalytic activity">
    <reaction evidence="14">
        <text>(S)-dihydroorotate + NAD(+) = orotate + NADH + H(+)</text>
        <dbReference type="Rhea" id="RHEA:13513"/>
        <dbReference type="ChEBI" id="CHEBI:15378"/>
        <dbReference type="ChEBI" id="CHEBI:30839"/>
        <dbReference type="ChEBI" id="CHEBI:30864"/>
        <dbReference type="ChEBI" id="CHEBI:57540"/>
        <dbReference type="ChEBI" id="CHEBI:57945"/>
        <dbReference type="EC" id="1.3.1.14"/>
    </reaction>
</comment>
<keyword evidence="18" id="KW-1185">Reference proteome</keyword>
<comment type="subcellular location">
    <subcellularLocation>
        <location evidence="15">Cell membrane</location>
        <topology evidence="15">Peripheral membrane protein</topology>
    </subcellularLocation>
    <subcellularLocation>
        <location evidence="3">Membrane</location>
    </subcellularLocation>
</comment>
<comment type="pathway">
    <text evidence="5 15">Pyrimidine metabolism; UMP biosynthesis via de novo pathway; orotate from (S)-dihydroorotate (quinone route): step 1/1.</text>
</comment>